<evidence type="ECO:0008006" key="3">
    <source>
        <dbReference type="Google" id="ProtNLM"/>
    </source>
</evidence>
<dbReference type="InterPro" id="IPR009991">
    <property type="entry name" value="DCTN3"/>
</dbReference>
<proteinExistence type="predicted"/>
<dbReference type="GO" id="GO:0061640">
    <property type="term" value="P:cytoskeleton-dependent cytokinesis"/>
    <property type="evidence" value="ECO:0007669"/>
    <property type="project" value="InterPro"/>
</dbReference>
<dbReference type="GO" id="GO:0005869">
    <property type="term" value="C:dynactin complex"/>
    <property type="evidence" value="ECO:0007669"/>
    <property type="project" value="InterPro"/>
</dbReference>
<protein>
    <recommendedName>
        <fullName evidence="3">Dynactin subunit 3</fullName>
    </recommendedName>
</protein>
<keyword evidence="2" id="KW-1185">Reference proteome</keyword>
<dbReference type="RefSeq" id="XP_040745093.1">
    <property type="nucleotide sequence ID" value="XM_040889717.1"/>
</dbReference>
<dbReference type="Pfam" id="PF07426">
    <property type="entry name" value="Dynactin_p22"/>
    <property type="match status" value="1"/>
</dbReference>
<dbReference type="OrthoDB" id="16729at2759"/>
<organism evidence="1 2">
    <name type="scientific">Linderina pennispora</name>
    <dbReference type="NCBI Taxonomy" id="61395"/>
    <lineage>
        <taxon>Eukaryota</taxon>
        <taxon>Fungi</taxon>
        <taxon>Fungi incertae sedis</taxon>
        <taxon>Zoopagomycota</taxon>
        <taxon>Kickxellomycotina</taxon>
        <taxon>Kickxellomycetes</taxon>
        <taxon>Kickxellales</taxon>
        <taxon>Kickxellaceae</taxon>
        <taxon>Linderina</taxon>
    </lineage>
</organism>
<comment type="caution">
    <text evidence="1">The sequence shown here is derived from an EMBL/GenBank/DDBJ whole genome shotgun (WGS) entry which is preliminary data.</text>
</comment>
<dbReference type="Proteomes" id="UP000193922">
    <property type="component" value="Unassembled WGS sequence"/>
</dbReference>
<evidence type="ECO:0000313" key="1">
    <source>
        <dbReference type="EMBL" id="ORX71578.1"/>
    </source>
</evidence>
<dbReference type="AlphaFoldDB" id="A0A1Y1WE25"/>
<name>A0A1Y1WE25_9FUNG</name>
<dbReference type="GeneID" id="63806365"/>
<dbReference type="EMBL" id="MCFD01000004">
    <property type="protein sequence ID" value="ORX71578.1"/>
    <property type="molecule type" value="Genomic_DNA"/>
</dbReference>
<sequence length="186" mass="20430">MDIIASRLDTLERLVYSKAAGTAAATTNLAEQVAVVDRELKRTLADQPVLSAGLQKYDRLRGLIDGDGDLELQRKLLGINAKLEIILLNDGAAQILSDLRTIKDLEPKANMPEYKTAAEQLPKAKAVEAAHVEQAEQFRQAVAEVSALIDRYHAETGALSEMFVEWDRVLTGLEHRAAQLEAARSK</sequence>
<dbReference type="STRING" id="61395.A0A1Y1WE25"/>
<reference evidence="1 2" key="1">
    <citation type="submission" date="2016-07" db="EMBL/GenBank/DDBJ databases">
        <title>Pervasive Adenine N6-methylation of Active Genes in Fungi.</title>
        <authorList>
            <consortium name="DOE Joint Genome Institute"/>
            <person name="Mondo S.J."/>
            <person name="Dannebaum R.O."/>
            <person name="Kuo R.C."/>
            <person name="Labutti K."/>
            <person name="Haridas S."/>
            <person name="Kuo A."/>
            <person name="Salamov A."/>
            <person name="Ahrendt S.R."/>
            <person name="Lipzen A."/>
            <person name="Sullivan W."/>
            <person name="Andreopoulos W.B."/>
            <person name="Clum A."/>
            <person name="Lindquist E."/>
            <person name="Daum C."/>
            <person name="Ramamoorthy G.K."/>
            <person name="Gryganskyi A."/>
            <person name="Culley D."/>
            <person name="Magnuson J.K."/>
            <person name="James T.Y."/>
            <person name="O'Malley M.A."/>
            <person name="Stajich J.E."/>
            <person name="Spatafora J.W."/>
            <person name="Visel A."/>
            <person name="Grigoriev I.V."/>
        </authorList>
    </citation>
    <scope>NUCLEOTIDE SEQUENCE [LARGE SCALE GENOMIC DNA]</scope>
    <source>
        <strain evidence="1 2">ATCC 12442</strain>
    </source>
</reference>
<accession>A0A1Y1WE25</accession>
<gene>
    <name evidence="1" type="ORF">DL89DRAFT_282967</name>
</gene>
<dbReference type="PANTHER" id="PTHR28360:SF1">
    <property type="entry name" value="DYNACTIN SUBUNIT 3"/>
    <property type="match status" value="1"/>
</dbReference>
<evidence type="ECO:0000313" key="2">
    <source>
        <dbReference type="Proteomes" id="UP000193922"/>
    </source>
</evidence>
<dbReference type="PANTHER" id="PTHR28360">
    <property type="entry name" value="DYNACTIN SUBUNIT 3"/>
    <property type="match status" value="1"/>
</dbReference>